<proteinExistence type="predicted"/>
<evidence type="ECO:0008006" key="3">
    <source>
        <dbReference type="Google" id="ProtNLM"/>
    </source>
</evidence>
<accession>A0A318K381</accession>
<evidence type="ECO:0000313" key="1">
    <source>
        <dbReference type="EMBL" id="PXX65320.1"/>
    </source>
</evidence>
<dbReference type="RefSeq" id="WP_040739744.1">
    <property type="nucleotide sequence ID" value="NZ_QJKF01000004.1"/>
</dbReference>
<keyword evidence="2" id="KW-1185">Reference proteome</keyword>
<gene>
    <name evidence="1" type="ORF">DFR70_104383</name>
</gene>
<dbReference type="OrthoDB" id="3378334at2"/>
<dbReference type="EMBL" id="QJKF01000004">
    <property type="protein sequence ID" value="PXX65320.1"/>
    <property type="molecule type" value="Genomic_DNA"/>
</dbReference>
<name>A0A318K381_9NOCA</name>
<reference evidence="1 2" key="1">
    <citation type="submission" date="2018-05" db="EMBL/GenBank/DDBJ databases">
        <title>Genomic Encyclopedia of Type Strains, Phase IV (KMG-IV): sequencing the most valuable type-strain genomes for metagenomic binning, comparative biology and taxonomic classification.</title>
        <authorList>
            <person name="Goeker M."/>
        </authorList>
    </citation>
    <scope>NUCLEOTIDE SEQUENCE [LARGE SCALE GENOMIC DNA]</scope>
    <source>
        <strain evidence="1 2">DSM 44704</strain>
    </source>
</reference>
<organism evidence="1 2">
    <name type="scientific">Nocardia tenerifensis</name>
    <dbReference type="NCBI Taxonomy" id="228006"/>
    <lineage>
        <taxon>Bacteria</taxon>
        <taxon>Bacillati</taxon>
        <taxon>Actinomycetota</taxon>
        <taxon>Actinomycetes</taxon>
        <taxon>Mycobacteriales</taxon>
        <taxon>Nocardiaceae</taxon>
        <taxon>Nocardia</taxon>
    </lineage>
</organism>
<dbReference type="Proteomes" id="UP000247569">
    <property type="component" value="Unassembled WGS sequence"/>
</dbReference>
<comment type="caution">
    <text evidence="1">The sequence shown here is derived from an EMBL/GenBank/DDBJ whole genome shotgun (WGS) entry which is preliminary data.</text>
</comment>
<evidence type="ECO:0000313" key="2">
    <source>
        <dbReference type="Proteomes" id="UP000247569"/>
    </source>
</evidence>
<sequence length="155" mass="16912">MSATATWSEFLRDPNRVIETMEENGDVILVRRAAPPVRLSDAAESAATEETLGALTQLLAIALDDELLERLVGRLTITFPWIELLPESQRPEFVADFLNHARGGLAVGRLAGLTATLAAWRETAAAHADPRIRVDGTDLTYLDKPVVVRDPRGGE</sequence>
<dbReference type="AlphaFoldDB" id="A0A318K381"/>
<protein>
    <recommendedName>
        <fullName evidence="3">Prevent-host-death family protein</fullName>
    </recommendedName>
</protein>